<keyword evidence="3" id="KW-0963">Cytoplasm</keyword>
<dbReference type="InterPro" id="IPR000938">
    <property type="entry name" value="CAP-Gly_domain"/>
</dbReference>
<feature type="compositionally biased region" description="Acidic residues" evidence="9">
    <location>
        <begin position="383"/>
        <end position="394"/>
    </location>
</feature>
<keyword evidence="7" id="KW-0206">Cytoskeleton</keyword>
<evidence type="ECO:0000256" key="5">
    <source>
        <dbReference type="ARBA" id="ARBA00023017"/>
    </source>
</evidence>
<organism evidence="11 12">
    <name type="scientific">Ustilago trichophora</name>
    <dbReference type="NCBI Taxonomy" id="86804"/>
    <lineage>
        <taxon>Eukaryota</taxon>
        <taxon>Fungi</taxon>
        <taxon>Dikarya</taxon>
        <taxon>Basidiomycota</taxon>
        <taxon>Ustilaginomycotina</taxon>
        <taxon>Ustilaginomycetes</taxon>
        <taxon>Ustilaginales</taxon>
        <taxon>Ustilaginaceae</taxon>
        <taxon>Ustilago</taxon>
    </lineage>
</organism>
<feature type="region of interest" description="Disordered" evidence="9">
    <location>
        <begin position="85"/>
        <end position="409"/>
    </location>
</feature>
<dbReference type="OrthoDB" id="2130750at2759"/>
<keyword evidence="5" id="KW-0243">Dynein</keyword>
<feature type="compositionally biased region" description="Basic and acidic residues" evidence="9">
    <location>
        <begin position="1423"/>
        <end position="1438"/>
    </location>
</feature>
<dbReference type="GO" id="GO:0030286">
    <property type="term" value="C:dynein complex"/>
    <property type="evidence" value="ECO:0007669"/>
    <property type="project" value="UniProtKB-KW"/>
</dbReference>
<dbReference type="GO" id="GO:0005874">
    <property type="term" value="C:microtubule"/>
    <property type="evidence" value="ECO:0007669"/>
    <property type="project" value="UniProtKB-KW"/>
</dbReference>
<dbReference type="InterPro" id="IPR036859">
    <property type="entry name" value="CAP-Gly_dom_sf"/>
</dbReference>
<evidence type="ECO:0000313" key="12">
    <source>
        <dbReference type="Proteomes" id="UP000324022"/>
    </source>
</evidence>
<dbReference type="PANTHER" id="PTHR18916">
    <property type="entry name" value="DYNACTIN 1-RELATED MICROTUBULE-BINDING"/>
    <property type="match status" value="1"/>
</dbReference>
<feature type="region of interest" description="Disordered" evidence="9">
    <location>
        <begin position="614"/>
        <end position="636"/>
    </location>
</feature>
<gene>
    <name evidence="11" type="ORF">UTRI_04462_B</name>
</gene>
<feature type="coiled-coil region" evidence="8">
    <location>
        <begin position="469"/>
        <end position="604"/>
    </location>
</feature>
<feature type="compositionally biased region" description="Polar residues" evidence="9">
    <location>
        <begin position="399"/>
        <end position="409"/>
    </location>
</feature>
<feature type="coiled-coil region" evidence="8">
    <location>
        <begin position="1222"/>
        <end position="1322"/>
    </location>
</feature>
<feature type="coiled-coil region" evidence="8">
    <location>
        <begin position="643"/>
        <end position="827"/>
    </location>
</feature>
<accession>A0A5C3EBS5</accession>
<name>A0A5C3EBS5_9BASI</name>
<dbReference type="SMART" id="SM01052">
    <property type="entry name" value="CAP_GLY"/>
    <property type="match status" value="1"/>
</dbReference>
<evidence type="ECO:0000256" key="2">
    <source>
        <dbReference type="ARBA" id="ARBA00011010"/>
    </source>
</evidence>
<feature type="compositionally biased region" description="Low complexity" evidence="9">
    <location>
        <begin position="103"/>
        <end position="182"/>
    </location>
</feature>
<evidence type="ECO:0000313" key="11">
    <source>
        <dbReference type="EMBL" id="SPO28072.1"/>
    </source>
</evidence>
<dbReference type="PROSITE" id="PS00845">
    <property type="entry name" value="CAP_GLY_1"/>
    <property type="match status" value="1"/>
</dbReference>
<evidence type="ECO:0000256" key="6">
    <source>
        <dbReference type="ARBA" id="ARBA00023054"/>
    </source>
</evidence>
<feature type="compositionally biased region" description="Low complexity" evidence="9">
    <location>
        <begin position="307"/>
        <end position="336"/>
    </location>
</feature>
<dbReference type="Gene3D" id="2.30.30.190">
    <property type="entry name" value="CAP Gly-rich-like domain"/>
    <property type="match status" value="1"/>
</dbReference>
<dbReference type="InterPro" id="IPR022157">
    <property type="entry name" value="Dynactin"/>
</dbReference>
<dbReference type="PROSITE" id="PS50245">
    <property type="entry name" value="CAP_GLY_2"/>
    <property type="match status" value="1"/>
</dbReference>
<dbReference type="Gene3D" id="1.20.1170.10">
    <property type="match status" value="1"/>
</dbReference>
<sequence>MTEPRTPSSASQPLHLHSRVKVSNLGHGEVLFVGQTSFAPGVWVGIELDSPNGKNNGSVQGKRYFECEDGYGVFVRSSQVHVLSPEEEMHSVDDEPMPPPTPAASRATRPTTTATPSATAAARLSPRKSVAATPARAAPPRASLAPSAPPSAVRRTSTNSVGSTVSSASASRPPTSASISARTGSPIKSATGVRSPIKPSVTGRSSAASSTARSTATSSLASRTGSPSTPAAATRTVRPSATSAAPSTRTPAVNSSVARTATRPLASSSSAAAAAKPQTPSAARAGLRPVPSSRPSMLAGGARTATSSPSVGPASRAAAARTAAASAPISRASSTTGPASRAGSSLAPSRLGPRSSAGSAVSSGRTSASQRLMDHDDASAYDYDAEEDDQDDLLAIDSPTSGHGASVSQRALVDDDDIIIDEADQTISAERTGAGGEATADSTLRSTKLLNKSTRDFMSLVEPSSSTTAMRSSAEFGALQKEVEELRAKVRVLEKKRDDERSRISELEKLKEEAELSIAAAPKLTARVQDLQAELKDQKKLEKDWAMQKDDFERQLSRLNDELESLTLDREMAEEKAETAALEAEEHLLSLEAANAKIQALEKDLNPHLLRRRAAAGAGAEDGEDHEDAGEEDDVRAEYSAATDLLQRENDQLRRVLRDLRDRSQEIEGEQRRKIIELERENAELIELNSTNDSLLPELENAESMIEDLKLQLDDALGAQDLVEQLTERNHQLADLVKKLRDEIEEHETIAEINNELEEQHTINEKELREEVDLCESRIRDLQARNEGLENNAIDYQNTFTQFRELISNQQSELDAFRAEQAEYRGEGGAGRKDLADQAMLNLNLKLQSSALKSQAKTIDLELGRLQASQATSHLEMVRSYLPSAYFEADADAVNCLLFFRRMAVKSDLIKSIVETNHDIQESLSGVVPEIMVSVCQMRHSIAHFSALSRQIAAVLRLAPTEVFLRGGRMYRENMAIERKVDSFIAALRKEELKEHECGVEFGRFVKQFEDFTMALGGDENDSDLAAKEVGSANLIDHDLDTLIAALGYAKQQLAQLYADDDVEWEMGSKNIEDDLFDPLQELITRIRNTKVLTRKVLRRLLSLAENDEAVRMEAIMHLPPLGRLTSQLVTFATQLSKSISTYVAEVRTSKTVFEIGKVTDMVAEATEEGLGKADINLWSGPLSSTSHLCTTIQTVLTAIVEQENVIRINGPGPWLARAEDIKTQAAQNPELERQVAKLSEDARDLLRQVKARDQALQESSIRIERLQKQLEKSKAQVDQHSDVRATLTETQRQAKAYQDANDALQSEIEALQKDNDQLKAKIAAVPADALAGNALAGDGEGRAAGSAGRALPEGSLEVGSSYSSLETSYLLDQLEALKGALKHLRNENATLKGNALLQQMEALPALVHRSQRAAAVSAEAGKSGDESDTKKVGEPMKRSSLRPARSSAAGGVRSEAKQLYNSALATLALSSVVDLTPVAKKATLTEKDAGNEKDGEHTQGAGRPWLPYHKQPEVQLLQQTQTRAKLLRQLSALSERLGPQPLSAAGAGLSMRAVQA</sequence>
<comment type="subcellular location">
    <subcellularLocation>
        <location evidence="1">Cytoplasm</location>
        <location evidence="1">Cytoskeleton</location>
    </subcellularLocation>
</comment>
<feature type="region of interest" description="Disordered" evidence="9">
    <location>
        <begin position="1538"/>
        <end position="1557"/>
    </location>
</feature>
<comment type="similarity">
    <text evidence="2">Belongs to the dynactin 150 kDa subunit family.</text>
</comment>
<dbReference type="Proteomes" id="UP000324022">
    <property type="component" value="Unassembled WGS sequence"/>
</dbReference>
<evidence type="ECO:0000256" key="3">
    <source>
        <dbReference type="ARBA" id="ARBA00022490"/>
    </source>
</evidence>
<dbReference type="EMBL" id="OOIN01000021">
    <property type="protein sequence ID" value="SPO28072.1"/>
    <property type="molecule type" value="Genomic_DNA"/>
</dbReference>
<evidence type="ECO:0000256" key="9">
    <source>
        <dbReference type="SAM" id="MobiDB-lite"/>
    </source>
</evidence>
<protein>
    <submittedName>
        <fullName evidence="11">Related to Dynactin 1</fullName>
    </submittedName>
</protein>
<feature type="compositionally biased region" description="Low complexity" evidence="9">
    <location>
        <begin position="236"/>
        <end position="285"/>
    </location>
</feature>
<evidence type="ECO:0000256" key="7">
    <source>
        <dbReference type="ARBA" id="ARBA00023212"/>
    </source>
</evidence>
<feature type="region of interest" description="Disordered" evidence="9">
    <location>
        <begin position="1485"/>
        <end position="1507"/>
    </location>
</feature>
<proteinExistence type="inferred from homology"/>
<evidence type="ECO:0000256" key="4">
    <source>
        <dbReference type="ARBA" id="ARBA00022701"/>
    </source>
</evidence>
<feature type="compositionally biased region" description="Low complexity" evidence="9">
    <location>
        <begin position="202"/>
        <end position="226"/>
    </location>
</feature>
<feature type="compositionally biased region" description="Low complexity" evidence="9">
    <location>
        <begin position="354"/>
        <end position="369"/>
    </location>
</feature>
<keyword evidence="4" id="KW-0493">Microtubule</keyword>
<dbReference type="Pfam" id="PF12455">
    <property type="entry name" value="Dynactin"/>
    <property type="match status" value="1"/>
</dbReference>
<feature type="compositionally biased region" description="Basic and acidic residues" evidence="9">
    <location>
        <begin position="1485"/>
        <end position="1498"/>
    </location>
</feature>
<feature type="compositionally biased region" description="Acidic residues" evidence="9">
    <location>
        <begin position="621"/>
        <end position="635"/>
    </location>
</feature>
<reference evidence="11 12" key="1">
    <citation type="submission" date="2018-03" db="EMBL/GenBank/DDBJ databases">
        <authorList>
            <person name="Guldener U."/>
        </authorList>
    </citation>
    <scope>NUCLEOTIDE SEQUENCE [LARGE SCALE GENOMIC DNA]</scope>
    <source>
        <strain evidence="11 12">NBRC100155</strain>
    </source>
</reference>
<evidence type="ECO:0000256" key="1">
    <source>
        <dbReference type="ARBA" id="ARBA00004245"/>
    </source>
</evidence>
<evidence type="ECO:0000256" key="8">
    <source>
        <dbReference type="SAM" id="Coils"/>
    </source>
</evidence>
<feature type="domain" description="CAP-Gly" evidence="10">
    <location>
        <begin position="34"/>
        <end position="76"/>
    </location>
</feature>
<feature type="region of interest" description="Disordered" evidence="9">
    <location>
        <begin position="1415"/>
        <end position="1453"/>
    </location>
</feature>
<keyword evidence="12" id="KW-1185">Reference proteome</keyword>
<keyword evidence="6 8" id="KW-0175">Coiled coil</keyword>
<dbReference type="SUPFAM" id="SSF74924">
    <property type="entry name" value="Cap-Gly domain"/>
    <property type="match status" value="1"/>
</dbReference>
<evidence type="ECO:0000259" key="10">
    <source>
        <dbReference type="PROSITE" id="PS50245"/>
    </source>
</evidence>
<dbReference type="Pfam" id="PF01302">
    <property type="entry name" value="CAP_GLY"/>
    <property type="match status" value="1"/>
</dbReference>